<keyword evidence="1" id="KW-0472">Membrane</keyword>
<gene>
    <name evidence="2" type="ORF">FE784_06855</name>
</gene>
<accession>A0A5C4TCY5</accession>
<reference evidence="2 3" key="1">
    <citation type="submission" date="2019-05" db="EMBL/GenBank/DDBJ databases">
        <title>We sequenced the genome of Paenibacillus hemerocallicola KCTC 33185 for further insight into its adaptation and study the phylogeny of Paenibacillus.</title>
        <authorList>
            <person name="Narsing Rao M.P."/>
        </authorList>
    </citation>
    <scope>NUCLEOTIDE SEQUENCE [LARGE SCALE GENOMIC DNA]</scope>
    <source>
        <strain evidence="2 3">KCTC 33185</strain>
    </source>
</reference>
<evidence type="ECO:0008006" key="4">
    <source>
        <dbReference type="Google" id="ProtNLM"/>
    </source>
</evidence>
<dbReference type="AlphaFoldDB" id="A0A5C4TCY5"/>
<evidence type="ECO:0000313" key="2">
    <source>
        <dbReference type="EMBL" id="TNJ66918.1"/>
    </source>
</evidence>
<feature type="transmembrane region" description="Helical" evidence="1">
    <location>
        <begin position="123"/>
        <end position="144"/>
    </location>
</feature>
<feature type="transmembrane region" description="Helical" evidence="1">
    <location>
        <begin position="6"/>
        <end position="29"/>
    </location>
</feature>
<keyword evidence="1" id="KW-0812">Transmembrane</keyword>
<keyword evidence="3" id="KW-1185">Reference proteome</keyword>
<sequence>MYGFWLFIHLSGLCVWLGSLVAVGILLSAMKKQIHSADVGALVKKTVRTFNFLTHPSAFLVLISGVLMLLQMGLGSDKPFWMIYMERVGGMVILLFIIVISIMGRRLVKRISGGGVQSASSSISSYVTGLAVSSALVFSIIFVVSGKY</sequence>
<dbReference type="OrthoDB" id="2988102at2"/>
<organism evidence="2 3">
    <name type="scientific">Paenibacillus hemerocallicola</name>
    <dbReference type="NCBI Taxonomy" id="1172614"/>
    <lineage>
        <taxon>Bacteria</taxon>
        <taxon>Bacillati</taxon>
        <taxon>Bacillota</taxon>
        <taxon>Bacilli</taxon>
        <taxon>Bacillales</taxon>
        <taxon>Paenibacillaceae</taxon>
        <taxon>Paenibacillus</taxon>
    </lineage>
</organism>
<feature type="transmembrane region" description="Helical" evidence="1">
    <location>
        <begin position="50"/>
        <end position="74"/>
    </location>
</feature>
<dbReference type="Proteomes" id="UP000307943">
    <property type="component" value="Unassembled WGS sequence"/>
</dbReference>
<feature type="transmembrane region" description="Helical" evidence="1">
    <location>
        <begin position="80"/>
        <end position="102"/>
    </location>
</feature>
<name>A0A5C4TCY5_9BACL</name>
<evidence type="ECO:0000256" key="1">
    <source>
        <dbReference type="SAM" id="Phobius"/>
    </source>
</evidence>
<dbReference type="EMBL" id="VDCQ01000007">
    <property type="protein sequence ID" value="TNJ66918.1"/>
    <property type="molecule type" value="Genomic_DNA"/>
</dbReference>
<keyword evidence="1" id="KW-1133">Transmembrane helix</keyword>
<proteinExistence type="predicted"/>
<dbReference type="RefSeq" id="WP_139601403.1">
    <property type="nucleotide sequence ID" value="NZ_VDCQ01000007.1"/>
</dbReference>
<protein>
    <recommendedName>
        <fullName evidence="4">DUF2269 family protein</fullName>
    </recommendedName>
</protein>
<evidence type="ECO:0000313" key="3">
    <source>
        <dbReference type="Proteomes" id="UP000307943"/>
    </source>
</evidence>
<comment type="caution">
    <text evidence="2">The sequence shown here is derived from an EMBL/GenBank/DDBJ whole genome shotgun (WGS) entry which is preliminary data.</text>
</comment>